<dbReference type="SMART" id="SM00490">
    <property type="entry name" value="HELICc"/>
    <property type="match status" value="1"/>
</dbReference>
<keyword evidence="2" id="KW-0378">Hydrolase</keyword>
<dbReference type="AlphaFoldDB" id="A0A4V2KU82"/>
<evidence type="ECO:0000256" key="5">
    <source>
        <dbReference type="SAM" id="MobiDB-lite"/>
    </source>
</evidence>
<dbReference type="InterPro" id="IPR050699">
    <property type="entry name" value="RNA-DNA_Helicase"/>
</dbReference>
<dbReference type="OrthoDB" id="9807155at2"/>
<evidence type="ECO:0000256" key="3">
    <source>
        <dbReference type="ARBA" id="ARBA00022806"/>
    </source>
</evidence>
<organism evidence="7 8">
    <name type="scientific">Siculibacillus lacustris</name>
    <dbReference type="NCBI Taxonomy" id="1549641"/>
    <lineage>
        <taxon>Bacteria</taxon>
        <taxon>Pseudomonadati</taxon>
        <taxon>Pseudomonadota</taxon>
        <taxon>Alphaproteobacteria</taxon>
        <taxon>Hyphomicrobiales</taxon>
        <taxon>Ancalomicrobiaceae</taxon>
        <taxon>Siculibacillus</taxon>
    </lineage>
</organism>
<feature type="compositionally biased region" description="Low complexity" evidence="5">
    <location>
        <begin position="817"/>
        <end position="934"/>
    </location>
</feature>
<sequence length="1087" mass="116743">MLAQPSGLIGLPLRLLAREVYGRVVARAGADAVALITGEEKIIPPDPRYWVSTVEAMPRRTEVDFVAIDEVQLAGDLERGHVFTDRILNLRGRHETLLLGAATVRDLLEKLIPGIGIVTRPRMSQLTYAGSKKLLRLPPRSAIVAFSAEEVYGIAELIRRQRGGAAVVMGALSPRTRNAQVELFQSGDVDHLVATDAIGMGLNLEVDHVAFAGSRKYDGYQYRNLSAAELGQIAGRAGRHLKDGTFGVTGRVDPFPDDLVEQLETHRFQPLPRLQWRNPRLEFTSLAALRRTLDAPPTEEGLTRAPLADDQSALEHAARDPELARLAQGEKHVAMLWDVCQLPDYRKIAPANHADLVATLFRFLVERGTIPDDFIAARVAESDRVDGDIDTLSARIAHVRTWTFVANRPDWLTDPVHWRDKTRAIEDRLSDALHESLTRRFVDRRTSVLMRRLRENAMIEAEITTGGDVLVEGHRVGHLQGFRFVADPTAEGEDGKAVRTAAAKSLAGEIEARADRLGRAPDGDVVLAADGSLRWLGDTVARLATGPDPLRPAVLLLADEQLTGPARDKVQARLDLWIATQIAVLLKPLVDLRDAADLEGLGRGLAFQLVEGLGVLERSQVAEEVKALDQTMRASLRKYGVRFGAYHVFLPVLLKPAPSGLIARLWALAHADVDAHAAADLNHLSASGRTSIPLDKTIPKALYRIAGFRVCGERAVRIDILERLADIIRPLIAWKPLDPSVSPPDGAIAGGGAFTVTVAMTSLLGCSGEDFASVLKSLGYRVEKRKVPKPAPRVPPAAVIVPVEVAEAAASAAAEVSAEATPAPAEATEIVASEPVATTETEAPAETVAAEAAPESAPAEAEPVAAEAASAEAAPVEAEPAAPDVAESTEAPAEVVEAPEGAATSAETADATVEAEAATETASDEAAPAAVAEPDFLEIDVWRPGRFERGDRPHGHRGGHHGGDRHRSGEAGGERRPGGERRDAAPVSTPNAASRRARDATMPGRPEGGGEARPEGGRPRFAEGGRGRPERAGPGDRPPRRDDRDDRPRADDRAKRSEKPIDPNSPFAALLALKAELESKGRPDKKK</sequence>
<dbReference type="GO" id="GO:0004386">
    <property type="term" value="F:helicase activity"/>
    <property type="evidence" value="ECO:0007669"/>
    <property type="project" value="UniProtKB-KW"/>
</dbReference>
<evidence type="ECO:0000256" key="1">
    <source>
        <dbReference type="ARBA" id="ARBA00022741"/>
    </source>
</evidence>
<dbReference type="GO" id="GO:0005524">
    <property type="term" value="F:ATP binding"/>
    <property type="evidence" value="ECO:0007669"/>
    <property type="project" value="UniProtKB-KW"/>
</dbReference>
<keyword evidence="3 7" id="KW-0347">Helicase</keyword>
<comment type="caution">
    <text evidence="7">The sequence shown here is derived from an EMBL/GenBank/DDBJ whole genome shotgun (WGS) entry which is preliminary data.</text>
</comment>
<dbReference type="PANTHER" id="PTHR12131:SF1">
    <property type="entry name" value="ATP-DEPENDENT RNA HELICASE SUPV3L1, MITOCHONDRIAL-RELATED"/>
    <property type="match status" value="1"/>
</dbReference>
<evidence type="ECO:0000313" key="7">
    <source>
        <dbReference type="EMBL" id="TBW40465.1"/>
    </source>
</evidence>
<gene>
    <name evidence="7" type="ORF">EYW49_04295</name>
</gene>
<dbReference type="InterPro" id="IPR055206">
    <property type="entry name" value="DEXQc_SUV3"/>
</dbReference>
<dbReference type="PROSITE" id="PS51194">
    <property type="entry name" value="HELICASE_CTER"/>
    <property type="match status" value="1"/>
</dbReference>
<feature type="compositionally biased region" description="Basic and acidic residues" evidence="5">
    <location>
        <begin position="961"/>
        <end position="984"/>
    </location>
</feature>
<dbReference type="InterPro" id="IPR027417">
    <property type="entry name" value="P-loop_NTPase"/>
</dbReference>
<keyword evidence="1" id="KW-0547">Nucleotide-binding</keyword>
<keyword evidence="8" id="KW-1185">Reference proteome</keyword>
<feature type="domain" description="Helicase C-terminal" evidence="6">
    <location>
        <begin position="129"/>
        <end position="294"/>
    </location>
</feature>
<name>A0A4V2KU82_9HYPH</name>
<dbReference type="Pfam" id="PF00271">
    <property type="entry name" value="Helicase_C"/>
    <property type="match status" value="1"/>
</dbReference>
<dbReference type="SUPFAM" id="SSF52540">
    <property type="entry name" value="P-loop containing nucleoside triphosphate hydrolases"/>
    <property type="match status" value="2"/>
</dbReference>
<dbReference type="Gene3D" id="3.40.50.300">
    <property type="entry name" value="P-loop containing nucleotide triphosphate hydrolases"/>
    <property type="match status" value="2"/>
</dbReference>
<evidence type="ECO:0000313" key="8">
    <source>
        <dbReference type="Proteomes" id="UP000292781"/>
    </source>
</evidence>
<keyword evidence="4" id="KW-0067">ATP-binding</keyword>
<dbReference type="Proteomes" id="UP000292781">
    <property type="component" value="Unassembled WGS sequence"/>
</dbReference>
<evidence type="ECO:0000259" key="6">
    <source>
        <dbReference type="PROSITE" id="PS51194"/>
    </source>
</evidence>
<evidence type="ECO:0000256" key="2">
    <source>
        <dbReference type="ARBA" id="ARBA00022801"/>
    </source>
</evidence>
<evidence type="ECO:0000256" key="4">
    <source>
        <dbReference type="ARBA" id="ARBA00022840"/>
    </source>
</evidence>
<feature type="compositionally biased region" description="Basic and acidic residues" evidence="5">
    <location>
        <begin position="1008"/>
        <end position="1061"/>
    </location>
</feature>
<dbReference type="InterPro" id="IPR001650">
    <property type="entry name" value="Helicase_C-like"/>
</dbReference>
<dbReference type="Pfam" id="PF22527">
    <property type="entry name" value="DEXQc_Suv3"/>
    <property type="match status" value="1"/>
</dbReference>
<reference evidence="7 8" key="1">
    <citation type="submission" date="2019-02" db="EMBL/GenBank/DDBJ databases">
        <title>Siculibacillus lacustris gen. nov., sp. nov., a new rosette-forming bacterium isolated from a freshwater crater lake (Lake St. Ana, Romania).</title>
        <authorList>
            <person name="Felfoldi T."/>
            <person name="Marton Z."/>
            <person name="Szabo A."/>
            <person name="Mentes A."/>
            <person name="Boka K."/>
            <person name="Marialigeti K."/>
            <person name="Mathe I."/>
            <person name="Koncz M."/>
            <person name="Schumann P."/>
            <person name="Toth E."/>
        </authorList>
    </citation>
    <scope>NUCLEOTIDE SEQUENCE [LARGE SCALE GENOMIC DNA]</scope>
    <source>
        <strain evidence="7 8">SA-279</strain>
    </source>
</reference>
<protein>
    <submittedName>
        <fullName evidence="7">Helicase</fullName>
    </submittedName>
</protein>
<dbReference type="PANTHER" id="PTHR12131">
    <property type="entry name" value="ATP-DEPENDENT RNA AND DNA HELICASE"/>
    <property type="match status" value="1"/>
</dbReference>
<feature type="region of interest" description="Disordered" evidence="5">
    <location>
        <begin position="817"/>
        <end position="1068"/>
    </location>
</feature>
<dbReference type="GO" id="GO:0016787">
    <property type="term" value="F:hydrolase activity"/>
    <property type="evidence" value="ECO:0007669"/>
    <property type="project" value="UniProtKB-KW"/>
</dbReference>
<dbReference type="EMBL" id="SJFN01000004">
    <property type="protein sequence ID" value="TBW40465.1"/>
    <property type="molecule type" value="Genomic_DNA"/>
</dbReference>
<accession>A0A4V2KU82</accession>
<feature type="compositionally biased region" description="Basic and acidic residues" evidence="5">
    <location>
        <begin position="940"/>
        <end position="953"/>
    </location>
</feature>
<proteinExistence type="predicted"/>